<evidence type="ECO:0000256" key="1">
    <source>
        <dbReference type="SAM" id="MobiDB-lite"/>
    </source>
</evidence>
<dbReference type="HOGENOM" id="CLU_2490469_0_0_2"/>
<gene>
    <name evidence="2" type="ORF">MSHOH_1978</name>
</gene>
<organism evidence="2 3">
    <name type="scientific">Methanosarcina horonobensis HB-1 = JCM 15518</name>
    <dbReference type="NCBI Taxonomy" id="1434110"/>
    <lineage>
        <taxon>Archaea</taxon>
        <taxon>Methanobacteriati</taxon>
        <taxon>Methanobacteriota</taxon>
        <taxon>Stenosarchaea group</taxon>
        <taxon>Methanomicrobia</taxon>
        <taxon>Methanosarcinales</taxon>
        <taxon>Methanosarcinaceae</taxon>
        <taxon>Methanosarcina</taxon>
    </lineage>
</organism>
<dbReference type="KEGG" id="mhor:MSHOH_1978"/>
<dbReference type="PATRIC" id="fig|1434110.4.peg.2518"/>
<feature type="region of interest" description="Disordered" evidence="1">
    <location>
        <begin position="53"/>
        <end position="86"/>
    </location>
</feature>
<name>A0A0E3SC90_9EURY</name>
<keyword evidence="3" id="KW-1185">Reference proteome</keyword>
<dbReference type="Proteomes" id="UP000033101">
    <property type="component" value="Chromosome"/>
</dbReference>
<dbReference type="STRING" id="1434110.MSHOH_1978"/>
<proteinExistence type="predicted"/>
<dbReference type="EMBL" id="CP009516">
    <property type="protein sequence ID" value="AKB78461.1"/>
    <property type="molecule type" value="Genomic_DNA"/>
</dbReference>
<evidence type="ECO:0000313" key="3">
    <source>
        <dbReference type="Proteomes" id="UP000033101"/>
    </source>
</evidence>
<protein>
    <submittedName>
        <fullName evidence="2">Uncharacterized protein</fullName>
    </submittedName>
</protein>
<evidence type="ECO:0000313" key="2">
    <source>
        <dbReference type="EMBL" id="AKB78461.1"/>
    </source>
</evidence>
<feature type="compositionally biased region" description="Basic and acidic residues" evidence="1">
    <location>
        <begin position="57"/>
        <end position="86"/>
    </location>
</feature>
<reference evidence="2 3" key="1">
    <citation type="submission" date="2014-07" db="EMBL/GenBank/DDBJ databases">
        <title>Methanogenic archaea and the global carbon cycle.</title>
        <authorList>
            <person name="Henriksen J.R."/>
            <person name="Luke J."/>
            <person name="Reinhart S."/>
            <person name="Benedict M.N."/>
            <person name="Youngblut N.D."/>
            <person name="Metcalf M.E."/>
            <person name="Whitaker R.J."/>
            <person name="Metcalf W.W."/>
        </authorList>
    </citation>
    <scope>NUCLEOTIDE SEQUENCE [LARGE SCALE GENOMIC DNA]</scope>
    <source>
        <strain evidence="2 3">HB-1</strain>
    </source>
</reference>
<sequence>MIFRNSRKSNFQFFSPVLHGFSRTASREIWSEIPGSGLEDLFRSRDYISTSTSLHGGLEKRQKDREERGRKLKNTNKEHRASKNIL</sequence>
<accession>A0A0E3SC90</accession>
<dbReference type="AlphaFoldDB" id="A0A0E3SC90"/>